<dbReference type="Pfam" id="PF02784">
    <property type="entry name" value="Orn_Arg_deC_N"/>
    <property type="match status" value="1"/>
</dbReference>
<keyword evidence="2 3" id="KW-0663">Pyridoxal phosphate</keyword>
<evidence type="ECO:0000259" key="6">
    <source>
        <dbReference type="Pfam" id="PF02784"/>
    </source>
</evidence>
<evidence type="ECO:0000313" key="7">
    <source>
        <dbReference type="EMBL" id="PMS38410.1"/>
    </source>
</evidence>
<protein>
    <submittedName>
        <fullName evidence="7">PLP-dependent decarboxylase</fullName>
    </submittedName>
</protein>
<dbReference type="RefSeq" id="WP_018439662.1">
    <property type="nucleotide sequence ID" value="NZ_KB890165.1"/>
</dbReference>
<evidence type="ECO:0000256" key="3">
    <source>
        <dbReference type="PIRSR" id="PIRSR600183-50"/>
    </source>
</evidence>
<feature type="active site" description="Proton donor" evidence="3">
    <location>
        <position position="347"/>
    </location>
</feature>
<dbReference type="PANTHER" id="PTHR43727">
    <property type="entry name" value="DIAMINOPIMELATE DECARBOXYLASE"/>
    <property type="match status" value="1"/>
</dbReference>
<dbReference type="CDD" id="cd06810">
    <property type="entry name" value="PLPDE_III_ODC_DapDC_like"/>
    <property type="match status" value="1"/>
</dbReference>
<reference evidence="7 8" key="1">
    <citation type="submission" date="2018-01" db="EMBL/GenBank/DDBJ databases">
        <title>Whole genome analyses suggest that Burkholderia sensu lato contains two further novel genera in the rhizoxinica-symbiotica group Mycetohabitans gen. nov., and Trinickia gen. nov.: implications for the evolution of diazotrophy and nodulation in the Burkholderiaceae.</title>
        <authorList>
            <person name="Estrada-de los Santos P."/>
            <person name="Palmer M."/>
            <person name="Chavez-Ramirez B."/>
            <person name="Beukes C."/>
            <person name="Steenkamp E.T."/>
            <person name="Hirsch A.M."/>
            <person name="Manyaka P."/>
            <person name="Maluk M."/>
            <person name="Lafos M."/>
            <person name="Crook M."/>
            <person name="Gross E."/>
            <person name="Simon M.F."/>
            <person name="Bueno dos Reis Junior F."/>
            <person name="Poole P.S."/>
            <person name="Venter S.N."/>
            <person name="James E.K."/>
        </authorList>
    </citation>
    <scope>NUCLEOTIDE SEQUENCE [LARGE SCALE GENOMIC DNA]</scope>
    <source>
        <strain evidence="7 8">JPY 581</strain>
    </source>
</reference>
<dbReference type="GO" id="GO:0009089">
    <property type="term" value="P:lysine biosynthetic process via diaminopimelate"/>
    <property type="evidence" value="ECO:0007669"/>
    <property type="project" value="TreeGrafter"/>
</dbReference>
<keyword evidence="8" id="KW-1185">Reference proteome</keyword>
<sequence>MDHESIECAPQAGLADNADLRWLAGLDTPCYVFDPRIVLARYTALREALGTRLVVSLKANSNADLFVRCGHAFEDGIELASQGELDIVVGRGKQPKYLNNPSMSEDFMRAGLASRCHFIIDNPDMARRFIALAAGKPKQDVMLRMNAGALVGERAPKGWHDHFGMTMTEAVHVTELFKAAGVAISGLHAFAGSGSFRVSDAHGDEADSPDLAFALAHAAEQLAQIAHAPITFLNVGGGFSEKGHGEEVFSRYRERLSPLAARYSIAHESGRAIFADAGVFVTRVTAVKHWPDRIVAVCDGGMSHNFLLARTESVLKAWQQPIVVPCNGMHAAASSDARAVTLVGNTCNRADVIGRLSADRRPPQPGDFVLFEQCGAYNHSYTVSGFLSLRPAKVYIRQA</sequence>
<dbReference type="STRING" id="863227.GCA_000373005_01130"/>
<dbReference type="SUPFAM" id="SSF50621">
    <property type="entry name" value="Alanine racemase C-terminal domain-like"/>
    <property type="match status" value="1"/>
</dbReference>
<proteinExistence type="inferred from homology"/>
<dbReference type="InterPro" id="IPR009006">
    <property type="entry name" value="Ala_racemase/Decarboxylase_C"/>
</dbReference>
<evidence type="ECO:0000256" key="2">
    <source>
        <dbReference type="ARBA" id="ARBA00022898"/>
    </source>
</evidence>
<dbReference type="InterPro" id="IPR029066">
    <property type="entry name" value="PLP-binding_barrel"/>
</dbReference>
<dbReference type="AlphaFoldDB" id="A0A2N7X9Z6"/>
<evidence type="ECO:0000259" key="5">
    <source>
        <dbReference type="Pfam" id="PF00278"/>
    </source>
</evidence>
<evidence type="ECO:0000256" key="1">
    <source>
        <dbReference type="ARBA" id="ARBA00001933"/>
    </source>
</evidence>
<evidence type="ECO:0000256" key="4">
    <source>
        <dbReference type="RuleBase" id="RU003737"/>
    </source>
</evidence>
<gene>
    <name evidence="7" type="ORF">C0Z20_00530</name>
</gene>
<feature type="domain" description="Orn/DAP/Arg decarboxylase 2 N-terminal" evidence="6">
    <location>
        <begin position="40"/>
        <end position="274"/>
    </location>
</feature>
<dbReference type="PANTHER" id="PTHR43727:SF2">
    <property type="entry name" value="GROUP IV DECARBOXYLASE"/>
    <property type="match status" value="1"/>
</dbReference>
<dbReference type="InterPro" id="IPR022644">
    <property type="entry name" value="De-COase2_N"/>
</dbReference>
<feature type="modified residue" description="N6-(pyridoxal phosphate)lysine" evidence="3">
    <location>
        <position position="58"/>
    </location>
</feature>
<evidence type="ECO:0000313" key="8">
    <source>
        <dbReference type="Proteomes" id="UP000235777"/>
    </source>
</evidence>
<dbReference type="Gene3D" id="2.40.37.10">
    <property type="entry name" value="Lyase, Ornithine Decarboxylase, Chain A, domain 1"/>
    <property type="match status" value="1"/>
</dbReference>
<comment type="caution">
    <text evidence="7">The sequence shown here is derived from an EMBL/GenBank/DDBJ whole genome shotgun (WGS) entry which is preliminary data.</text>
</comment>
<dbReference type="InterPro" id="IPR022643">
    <property type="entry name" value="De-COase2_C"/>
</dbReference>
<name>A0A2N7X9Z6_9BURK</name>
<dbReference type="PRINTS" id="PR01179">
    <property type="entry name" value="ODADCRBXLASE"/>
</dbReference>
<dbReference type="Pfam" id="PF00278">
    <property type="entry name" value="Orn_DAP_Arg_deC"/>
    <property type="match status" value="1"/>
</dbReference>
<organism evidence="7 8">
    <name type="scientific">Trinickia symbiotica</name>
    <dbReference type="NCBI Taxonomy" id="863227"/>
    <lineage>
        <taxon>Bacteria</taxon>
        <taxon>Pseudomonadati</taxon>
        <taxon>Pseudomonadota</taxon>
        <taxon>Betaproteobacteria</taxon>
        <taxon>Burkholderiales</taxon>
        <taxon>Burkholderiaceae</taxon>
        <taxon>Trinickia</taxon>
    </lineage>
</organism>
<accession>A0A2N7X9Z6</accession>
<comment type="similarity">
    <text evidence="4">Belongs to the Orn/Lys/Arg decarboxylase class-II family.</text>
</comment>
<dbReference type="SUPFAM" id="SSF51419">
    <property type="entry name" value="PLP-binding barrel"/>
    <property type="match status" value="1"/>
</dbReference>
<comment type="cofactor">
    <cofactor evidence="1 3">
        <name>pyridoxal 5'-phosphate</name>
        <dbReference type="ChEBI" id="CHEBI:597326"/>
    </cofactor>
</comment>
<dbReference type="InterPro" id="IPR000183">
    <property type="entry name" value="Orn/DAP/Arg_de-COase"/>
</dbReference>
<dbReference type="Proteomes" id="UP000235777">
    <property type="component" value="Unassembled WGS sequence"/>
</dbReference>
<feature type="domain" description="Orn/DAP/Arg decarboxylase 2 C-terminal" evidence="5">
    <location>
        <begin position="31"/>
        <end position="375"/>
    </location>
</feature>
<dbReference type="OrthoDB" id="9802147at2"/>
<dbReference type="GO" id="GO:0008836">
    <property type="term" value="F:diaminopimelate decarboxylase activity"/>
    <property type="evidence" value="ECO:0007669"/>
    <property type="project" value="TreeGrafter"/>
</dbReference>
<dbReference type="Gene3D" id="3.20.20.10">
    <property type="entry name" value="Alanine racemase"/>
    <property type="match status" value="1"/>
</dbReference>
<dbReference type="EMBL" id="PNYC01000001">
    <property type="protein sequence ID" value="PMS38410.1"/>
    <property type="molecule type" value="Genomic_DNA"/>
</dbReference>